<feature type="region of interest" description="Disordered" evidence="1">
    <location>
        <begin position="1"/>
        <end position="92"/>
    </location>
</feature>
<dbReference type="EnsemblMetazoa" id="RPRC006795-RA">
    <property type="protein sequence ID" value="RPRC006795-PA"/>
    <property type="gene ID" value="RPRC006795"/>
</dbReference>
<dbReference type="InParanoid" id="T1HRX5"/>
<dbReference type="Proteomes" id="UP000015103">
    <property type="component" value="Unassembled WGS sequence"/>
</dbReference>
<reference evidence="2" key="1">
    <citation type="submission" date="2015-05" db="UniProtKB">
        <authorList>
            <consortium name="EnsemblMetazoa"/>
        </authorList>
    </citation>
    <scope>IDENTIFICATION</scope>
</reference>
<dbReference type="AlphaFoldDB" id="T1HRX5"/>
<keyword evidence="3" id="KW-1185">Reference proteome</keyword>
<sequence length="214" mass="24821">MPSTKQNRNEPKKYNELKSTDKSTGLKNSKNNNKFVQLTSSVINNYVNEDDNNDDDEEEEDIVSYEANGNDSVNEDHESSSSGDDDVEKNNNRREYVQTLKAAGERTYNSGKKKISVTTKKRQKNTNKMLTMNGNANGCMDKDVRSPRRMDMGYSKSKVPAEFINMSMMIVANLRKILDDKYLTKLLLREQRNVRNFFIVKNKFDDYKTRNRKK</sequence>
<dbReference type="HOGENOM" id="CLU_1290410_0_0_1"/>
<name>T1HRX5_RHOPR</name>
<feature type="compositionally biased region" description="Polar residues" evidence="1">
    <location>
        <begin position="22"/>
        <end position="47"/>
    </location>
</feature>
<protein>
    <submittedName>
        <fullName evidence="2">Uncharacterized protein</fullName>
    </submittedName>
</protein>
<feature type="compositionally biased region" description="Basic and acidic residues" evidence="1">
    <location>
        <begin position="7"/>
        <end position="21"/>
    </location>
</feature>
<evidence type="ECO:0000313" key="2">
    <source>
        <dbReference type="EnsemblMetazoa" id="RPRC006795-PA"/>
    </source>
</evidence>
<organism evidence="2 3">
    <name type="scientific">Rhodnius prolixus</name>
    <name type="common">Triatomid bug</name>
    <dbReference type="NCBI Taxonomy" id="13249"/>
    <lineage>
        <taxon>Eukaryota</taxon>
        <taxon>Metazoa</taxon>
        <taxon>Ecdysozoa</taxon>
        <taxon>Arthropoda</taxon>
        <taxon>Hexapoda</taxon>
        <taxon>Insecta</taxon>
        <taxon>Pterygota</taxon>
        <taxon>Neoptera</taxon>
        <taxon>Paraneoptera</taxon>
        <taxon>Hemiptera</taxon>
        <taxon>Heteroptera</taxon>
        <taxon>Panheteroptera</taxon>
        <taxon>Cimicomorpha</taxon>
        <taxon>Reduviidae</taxon>
        <taxon>Triatominae</taxon>
        <taxon>Rhodnius</taxon>
    </lineage>
</organism>
<dbReference type="VEuPathDB" id="VectorBase:RPRC006795"/>
<evidence type="ECO:0000313" key="3">
    <source>
        <dbReference type="Proteomes" id="UP000015103"/>
    </source>
</evidence>
<accession>T1HRX5</accession>
<feature type="compositionally biased region" description="Acidic residues" evidence="1">
    <location>
        <begin position="48"/>
        <end position="63"/>
    </location>
</feature>
<proteinExistence type="predicted"/>
<evidence type="ECO:0000256" key="1">
    <source>
        <dbReference type="SAM" id="MobiDB-lite"/>
    </source>
</evidence>
<dbReference type="EMBL" id="ACPB03009406">
    <property type="status" value="NOT_ANNOTATED_CDS"/>
    <property type="molecule type" value="Genomic_DNA"/>
</dbReference>